<dbReference type="Proteomes" id="UP000886602">
    <property type="component" value="Unassembled WGS sequence"/>
</dbReference>
<dbReference type="Gene3D" id="3.40.30.10">
    <property type="entry name" value="Glutaredoxin"/>
    <property type="match status" value="1"/>
</dbReference>
<sequence length="121" mass="13458">MNNTAIVIYHNPRCSKSRSACELIAARGLNAEVIDYLKTPPSQEELRGLLKKLGMKANELVRRGEPVFKENYAGQTLSDEQCLEALVAHPILIERPIVVCGARAVIGRPPEKVLELLEHED</sequence>
<gene>
    <name evidence="5" type="primary">arsC</name>
    <name evidence="5" type="ORF">IPJ48_20850</name>
</gene>
<dbReference type="Pfam" id="PF03960">
    <property type="entry name" value="ArsC"/>
    <property type="match status" value="1"/>
</dbReference>
<dbReference type="InterPro" id="IPR006659">
    <property type="entry name" value="Arsenate_reductase"/>
</dbReference>
<dbReference type="PROSITE" id="PS51353">
    <property type="entry name" value="ARSC"/>
    <property type="match status" value="1"/>
</dbReference>
<organism evidence="5 6">
    <name type="scientific">Candidatus Propionivibrio dominans</name>
    <dbReference type="NCBI Taxonomy" id="2954373"/>
    <lineage>
        <taxon>Bacteria</taxon>
        <taxon>Pseudomonadati</taxon>
        <taxon>Pseudomonadota</taxon>
        <taxon>Betaproteobacteria</taxon>
        <taxon>Rhodocyclales</taxon>
        <taxon>Rhodocyclaceae</taxon>
        <taxon>Propionivibrio</taxon>
    </lineage>
</organism>
<dbReference type="CDD" id="cd03034">
    <property type="entry name" value="ArsC_ArsC"/>
    <property type="match status" value="1"/>
</dbReference>
<dbReference type="AlphaFoldDB" id="A0A9D7FJF0"/>
<evidence type="ECO:0000256" key="4">
    <source>
        <dbReference type="RuleBase" id="RU362029"/>
    </source>
</evidence>
<dbReference type="NCBIfam" id="TIGR00014">
    <property type="entry name" value="arsC"/>
    <property type="match status" value="1"/>
</dbReference>
<dbReference type="GO" id="GO:0008794">
    <property type="term" value="F:arsenate reductase (glutaredoxin) activity"/>
    <property type="evidence" value="ECO:0007669"/>
    <property type="project" value="UniProtKB-UniRule"/>
</dbReference>
<reference evidence="5" key="1">
    <citation type="submission" date="2020-10" db="EMBL/GenBank/DDBJ databases">
        <title>Connecting structure to function with the recovery of over 1000 high-quality activated sludge metagenome-assembled genomes encoding full-length rRNA genes using long-read sequencing.</title>
        <authorList>
            <person name="Singleton C.M."/>
            <person name="Petriglieri F."/>
            <person name="Kristensen J.M."/>
            <person name="Kirkegaard R.H."/>
            <person name="Michaelsen T.Y."/>
            <person name="Andersen M.H."/>
            <person name="Karst S.M."/>
            <person name="Dueholm M.S."/>
            <person name="Nielsen P.H."/>
            <person name="Albertsen M."/>
        </authorList>
    </citation>
    <scope>NUCLEOTIDE SEQUENCE</scope>
    <source>
        <strain evidence="5">EsbW_18-Q3-R4-48_MAXAC.044</strain>
    </source>
</reference>
<keyword evidence="2 4" id="KW-0560">Oxidoreductase</keyword>
<comment type="similarity">
    <text evidence="1 3 4">Belongs to the ArsC family.</text>
</comment>
<evidence type="ECO:0000256" key="1">
    <source>
        <dbReference type="ARBA" id="ARBA00007198"/>
    </source>
</evidence>
<name>A0A9D7FJF0_9RHOO</name>
<comment type="caution">
    <text evidence="5">The sequence shown here is derived from an EMBL/GenBank/DDBJ whole genome shotgun (WGS) entry which is preliminary data.</text>
</comment>
<accession>A0A9D7FJF0</accession>
<evidence type="ECO:0000313" key="6">
    <source>
        <dbReference type="Proteomes" id="UP000886602"/>
    </source>
</evidence>
<proteinExistence type="inferred from homology"/>
<evidence type="ECO:0000256" key="2">
    <source>
        <dbReference type="ARBA" id="ARBA00023002"/>
    </source>
</evidence>
<evidence type="ECO:0000313" key="5">
    <source>
        <dbReference type="EMBL" id="MBK7425324.1"/>
    </source>
</evidence>
<dbReference type="EMBL" id="JADJNC010000067">
    <property type="protein sequence ID" value="MBK7425324.1"/>
    <property type="molecule type" value="Genomic_DNA"/>
</dbReference>
<comment type="catalytic activity">
    <reaction evidence="4">
        <text>[glutaredoxin]-dithiol + arsenate + glutathione + H(+) = glutathionyl-S-S-[glutaredoxin] + arsenite + H2O</text>
        <dbReference type="Rhea" id="RHEA:22016"/>
        <dbReference type="Rhea" id="RHEA-COMP:10729"/>
        <dbReference type="Rhea" id="RHEA-COMP:17668"/>
        <dbReference type="ChEBI" id="CHEBI:15377"/>
        <dbReference type="ChEBI" id="CHEBI:15378"/>
        <dbReference type="ChEBI" id="CHEBI:29242"/>
        <dbReference type="ChEBI" id="CHEBI:29950"/>
        <dbReference type="ChEBI" id="CHEBI:48597"/>
        <dbReference type="ChEBI" id="CHEBI:57925"/>
        <dbReference type="ChEBI" id="CHEBI:146199"/>
        <dbReference type="EC" id="1.20.4.1"/>
    </reaction>
</comment>
<dbReference type="EC" id="1.20.4.1" evidence="4"/>
<dbReference type="PANTHER" id="PTHR30041:SF4">
    <property type="entry name" value="ARSENATE REDUCTASE"/>
    <property type="match status" value="1"/>
</dbReference>
<dbReference type="SUPFAM" id="SSF52833">
    <property type="entry name" value="Thioredoxin-like"/>
    <property type="match status" value="1"/>
</dbReference>
<evidence type="ECO:0000256" key="3">
    <source>
        <dbReference type="PROSITE-ProRule" id="PRU01282"/>
    </source>
</evidence>
<dbReference type="PANTHER" id="PTHR30041">
    <property type="entry name" value="ARSENATE REDUCTASE"/>
    <property type="match status" value="1"/>
</dbReference>
<dbReference type="InterPro" id="IPR006660">
    <property type="entry name" value="Arsenate_reductase-like"/>
</dbReference>
<protein>
    <recommendedName>
        <fullName evidence="4">Arsenate reductase</fullName>
        <ecNumber evidence="4">1.20.4.1</ecNumber>
    </recommendedName>
</protein>
<dbReference type="InterPro" id="IPR036249">
    <property type="entry name" value="Thioredoxin-like_sf"/>
</dbReference>